<dbReference type="InterPro" id="IPR012902">
    <property type="entry name" value="N_methyl_site"/>
</dbReference>
<sequence length="112" mass="12477">MKREKSVPSGYTLWELLLVLFLMGVLLTLVTPHFGSAAQQVRVRVNLANVRKIEGAVQLYRIDVGTYPASLLDLVHTPQGVSGWRGPYLEEVPVNPFNSAEDYQINALGQVR</sequence>
<dbReference type="STRING" id="1888891.DSOL_1828"/>
<dbReference type="InterPro" id="IPR045584">
    <property type="entry name" value="Pilin-like"/>
</dbReference>
<reference evidence="3 4" key="1">
    <citation type="submission" date="2016-09" db="EMBL/GenBank/DDBJ databases">
        <title>Complete genome of Desulfosporosinus sp. OL.</title>
        <authorList>
            <person name="Mardanov A."/>
            <person name="Beletsky A."/>
            <person name="Panova A."/>
            <person name="Karnachuk O."/>
            <person name="Ravin N."/>
        </authorList>
    </citation>
    <scope>NUCLEOTIDE SEQUENCE [LARGE SCALE GENOMIC DNA]</scope>
    <source>
        <strain evidence="3 4">OL</strain>
    </source>
</reference>
<dbReference type="GO" id="GO:0015628">
    <property type="term" value="P:protein secretion by the type II secretion system"/>
    <property type="evidence" value="ECO:0007669"/>
    <property type="project" value="InterPro"/>
</dbReference>
<keyword evidence="4" id="KW-1185">Reference proteome</keyword>
<dbReference type="RefSeq" id="WP_235838747.1">
    <property type="nucleotide sequence ID" value="NZ_MLBF01000010.1"/>
</dbReference>
<evidence type="ECO:0000313" key="3">
    <source>
        <dbReference type="EMBL" id="OLN32222.1"/>
    </source>
</evidence>
<dbReference type="GO" id="GO:0015627">
    <property type="term" value="C:type II protein secretion system complex"/>
    <property type="evidence" value="ECO:0007669"/>
    <property type="project" value="InterPro"/>
</dbReference>
<comment type="caution">
    <text evidence="3">The sequence shown here is derived from an EMBL/GenBank/DDBJ whole genome shotgun (WGS) entry which is preliminary data.</text>
</comment>
<dbReference type="EMBL" id="MLBF01000010">
    <property type="protein sequence ID" value="OLN32222.1"/>
    <property type="molecule type" value="Genomic_DNA"/>
</dbReference>
<organism evidence="3 4">
    <name type="scientific">Desulfosporosinus metallidurans</name>
    <dbReference type="NCBI Taxonomy" id="1888891"/>
    <lineage>
        <taxon>Bacteria</taxon>
        <taxon>Bacillati</taxon>
        <taxon>Bacillota</taxon>
        <taxon>Clostridia</taxon>
        <taxon>Eubacteriales</taxon>
        <taxon>Desulfitobacteriaceae</taxon>
        <taxon>Desulfosporosinus</taxon>
    </lineage>
</organism>
<dbReference type="InterPro" id="IPR000983">
    <property type="entry name" value="Bac_GSPG_pilin"/>
</dbReference>
<name>A0A1Q8QXZ3_9FIRM</name>
<dbReference type="PRINTS" id="PR00813">
    <property type="entry name" value="BCTERIALGSPG"/>
</dbReference>
<evidence type="ECO:0000259" key="2">
    <source>
        <dbReference type="Pfam" id="PF08334"/>
    </source>
</evidence>
<protein>
    <submittedName>
        <fullName evidence="3">General secretion pathway protein G</fullName>
    </submittedName>
</protein>
<evidence type="ECO:0000313" key="4">
    <source>
        <dbReference type="Proteomes" id="UP000186102"/>
    </source>
</evidence>
<dbReference type="Gene3D" id="3.30.700.10">
    <property type="entry name" value="Glycoprotein, Type 4 Pilin"/>
    <property type="match status" value="1"/>
</dbReference>
<feature type="domain" description="Type II secretion system protein GspG C-terminal" evidence="2">
    <location>
        <begin position="39"/>
        <end position="104"/>
    </location>
</feature>
<dbReference type="InterPro" id="IPR013545">
    <property type="entry name" value="T2SS_protein-GspG_C"/>
</dbReference>
<dbReference type="Pfam" id="PF08334">
    <property type="entry name" value="T2SSG"/>
    <property type="match status" value="1"/>
</dbReference>
<dbReference type="Proteomes" id="UP000186102">
    <property type="component" value="Unassembled WGS sequence"/>
</dbReference>
<dbReference type="AlphaFoldDB" id="A0A1Q8QXZ3"/>
<dbReference type="SUPFAM" id="SSF54523">
    <property type="entry name" value="Pili subunits"/>
    <property type="match status" value="1"/>
</dbReference>
<proteinExistence type="predicted"/>
<evidence type="ECO:0000256" key="1">
    <source>
        <dbReference type="ARBA" id="ARBA00022481"/>
    </source>
</evidence>
<accession>A0A1Q8QXZ3</accession>
<keyword evidence="1" id="KW-0488">Methylation</keyword>
<gene>
    <name evidence="3" type="ORF">DSOL_1828</name>
</gene>
<dbReference type="NCBIfam" id="TIGR02532">
    <property type="entry name" value="IV_pilin_GFxxxE"/>
    <property type="match status" value="1"/>
</dbReference>